<feature type="compositionally biased region" description="Polar residues" evidence="2">
    <location>
        <begin position="132"/>
        <end position="141"/>
    </location>
</feature>
<dbReference type="InterPro" id="IPR001138">
    <property type="entry name" value="Zn2Cys6_DnaBD"/>
</dbReference>
<evidence type="ECO:0000256" key="1">
    <source>
        <dbReference type="ARBA" id="ARBA00023242"/>
    </source>
</evidence>
<evidence type="ECO:0000256" key="2">
    <source>
        <dbReference type="SAM" id="MobiDB-lite"/>
    </source>
</evidence>
<dbReference type="Gene3D" id="4.10.240.10">
    <property type="entry name" value="Zn(2)-C6 fungal-type DNA-binding domain"/>
    <property type="match status" value="1"/>
</dbReference>
<dbReference type="GO" id="GO:0005634">
    <property type="term" value="C:nucleus"/>
    <property type="evidence" value="ECO:0007669"/>
    <property type="project" value="TreeGrafter"/>
</dbReference>
<dbReference type="CDD" id="cd12148">
    <property type="entry name" value="fungal_TF_MHR"/>
    <property type="match status" value="1"/>
</dbReference>
<dbReference type="AlphaFoldDB" id="A0A9P9IM66"/>
<sequence length="678" mass="75999">MSVPHSLDDGACVACRARKVRCIVENWAASAGCVQCQKDGQRCVFEAKRSTYDTRSRTRKAQEKRAKLAVSETSPTLESLESHERFSVRSSADALFFLSDAAARHGDAAKSPRNPTDSAGQHDTFCPPPSGSPSNINTSGMPRSVGNVDSQDPLESPVSPWDNQDIQNKVSAFRCRLFMESIVMPQEALAYVFFFFSKLYPFFPFVPDTYYTCVTSPDPDVREIRSLFEEDFILLGCLITVSSRYYHLPAHVIGGYERSCEVHNRCWHWTRCQVSKVLFEGSRPPSLLSLPKPIHAFIDNSNIRAHVQGGRPTPSYQFVSEVILQPAFRTDQVSWSYTSNRYLVTLFSCLIMSQSLARRLGRPALMDFDDVDLIQVSQAFYERNLRLLESGRSSMISPDLSLGVSDQFHNAFVDLMKLLARAQEVLHPPTGDGIVDPKAETPETSPRLLTLMQHFDILNQNWKTQYAGLFEASALGMSNFSKLTLRVDFEYLRLYEFSTTLGAYLKHGGENTMEALSSRSFIGPHDNDWEFPPTSLAYYIEQAIDAAEALLRLILSFQSPTTGKTLRYASSRHYMKIVFAAVFLIQALRTGIRSRPYQELLTATLNDTAITLEGCSVDAAHPAFRYSILLRGLMNDLRRLKPSDTSPIFSLTIGPRECRQPLPLVLNETSNSSGISLG</sequence>
<evidence type="ECO:0000313" key="4">
    <source>
        <dbReference type="EMBL" id="KAH7124324.1"/>
    </source>
</evidence>
<dbReference type="PANTHER" id="PTHR31644:SF2">
    <property type="entry name" value="TRANSCRIPTIONAL ACTIVATOR ARO80-RELATED"/>
    <property type="match status" value="1"/>
</dbReference>
<accession>A0A9P9IM66</accession>
<dbReference type="InterPro" id="IPR036864">
    <property type="entry name" value="Zn2-C6_fun-type_DNA-bd_sf"/>
</dbReference>
<dbReference type="Proteomes" id="UP000738349">
    <property type="component" value="Unassembled WGS sequence"/>
</dbReference>
<comment type="caution">
    <text evidence="4">The sequence shown here is derived from an EMBL/GenBank/DDBJ whole genome shotgun (WGS) entry which is preliminary data.</text>
</comment>
<protein>
    <recommendedName>
        <fullName evidence="3">Zn(2)-C6 fungal-type domain-containing protein</fullName>
    </recommendedName>
</protein>
<evidence type="ECO:0000313" key="5">
    <source>
        <dbReference type="Proteomes" id="UP000738349"/>
    </source>
</evidence>
<dbReference type="EMBL" id="JAGMUV010000022">
    <property type="protein sequence ID" value="KAH7124324.1"/>
    <property type="molecule type" value="Genomic_DNA"/>
</dbReference>
<evidence type="ECO:0000259" key="3">
    <source>
        <dbReference type="PROSITE" id="PS50048"/>
    </source>
</evidence>
<proteinExistence type="predicted"/>
<organism evidence="4 5">
    <name type="scientific">Dactylonectria macrodidyma</name>
    <dbReference type="NCBI Taxonomy" id="307937"/>
    <lineage>
        <taxon>Eukaryota</taxon>
        <taxon>Fungi</taxon>
        <taxon>Dikarya</taxon>
        <taxon>Ascomycota</taxon>
        <taxon>Pezizomycotina</taxon>
        <taxon>Sordariomycetes</taxon>
        <taxon>Hypocreomycetidae</taxon>
        <taxon>Hypocreales</taxon>
        <taxon>Nectriaceae</taxon>
        <taxon>Dactylonectria</taxon>
    </lineage>
</organism>
<dbReference type="InterPro" id="IPR052780">
    <property type="entry name" value="AAA_Catabolism_Regulators"/>
</dbReference>
<dbReference type="PROSITE" id="PS00463">
    <property type="entry name" value="ZN2_CY6_FUNGAL_1"/>
    <property type="match status" value="1"/>
</dbReference>
<dbReference type="GO" id="GO:0000981">
    <property type="term" value="F:DNA-binding transcription factor activity, RNA polymerase II-specific"/>
    <property type="evidence" value="ECO:0007669"/>
    <property type="project" value="InterPro"/>
</dbReference>
<dbReference type="GO" id="GO:0008270">
    <property type="term" value="F:zinc ion binding"/>
    <property type="evidence" value="ECO:0007669"/>
    <property type="project" value="InterPro"/>
</dbReference>
<keyword evidence="1" id="KW-0539">Nucleus</keyword>
<dbReference type="PANTHER" id="PTHR31644">
    <property type="entry name" value="TRANSCRIPTIONAL ACTIVATOR ARO80-RELATED"/>
    <property type="match status" value="1"/>
</dbReference>
<reference evidence="4" key="1">
    <citation type="journal article" date="2021" name="Nat. Commun.">
        <title>Genetic determinants of endophytism in the Arabidopsis root mycobiome.</title>
        <authorList>
            <person name="Mesny F."/>
            <person name="Miyauchi S."/>
            <person name="Thiergart T."/>
            <person name="Pickel B."/>
            <person name="Atanasova L."/>
            <person name="Karlsson M."/>
            <person name="Huettel B."/>
            <person name="Barry K.W."/>
            <person name="Haridas S."/>
            <person name="Chen C."/>
            <person name="Bauer D."/>
            <person name="Andreopoulos W."/>
            <person name="Pangilinan J."/>
            <person name="LaButti K."/>
            <person name="Riley R."/>
            <person name="Lipzen A."/>
            <person name="Clum A."/>
            <person name="Drula E."/>
            <person name="Henrissat B."/>
            <person name="Kohler A."/>
            <person name="Grigoriev I.V."/>
            <person name="Martin F.M."/>
            <person name="Hacquard S."/>
        </authorList>
    </citation>
    <scope>NUCLEOTIDE SEQUENCE</scope>
    <source>
        <strain evidence="4">MPI-CAGE-AT-0147</strain>
    </source>
</reference>
<feature type="region of interest" description="Disordered" evidence="2">
    <location>
        <begin position="106"/>
        <end position="162"/>
    </location>
</feature>
<feature type="domain" description="Zn(2)-C6 fungal-type" evidence="3">
    <location>
        <begin position="11"/>
        <end position="45"/>
    </location>
</feature>
<dbReference type="PROSITE" id="PS50048">
    <property type="entry name" value="ZN2_CY6_FUNGAL_2"/>
    <property type="match status" value="1"/>
</dbReference>
<gene>
    <name evidence="4" type="ORF">EDB81DRAFT_872469</name>
</gene>
<dbReference type="OrthoDB" id="5062282at2759"/>
<dbReference type="SUPFAM" id="SSF57701">
    <property type="entry name" value="Zn2/Cys6 DNA-binding domain"/>
    <property type="match status" value="1"/>
</dbReference>
<name>A0A9P9IM66_9HYPO</name>
<dbReference type="CDD" id="cd00067">
    <property type="entry name" value="GAL4"/>
    <property type="match status" value="1"/>
</dbReference>
<keyword evidence="5" id="KW-1185">Reference proteome</keyword>